<sequence length="330" mass="35730">MPWTIAELEAQVGAKPSAIDLKVIDHMDEHARRWLRASPLGFAGFSDAQRIDATIAGDDPGFAAALDEKQLRLPRAALDDPDQAQQGRGVGLLFLIPGIGETLRINGSVTSADSQSIVIAVQECYLHCAKALLRSDFWRPEQPPIEDAGDFVRSSRFMALATADTELNTDLSPKGDPAGLLAQAFEGGIRYADRPGNRRTDSLRNILVRPQASALLIVPGHTQVARIRGPVDISADPQLRQPFTVRDKTPKLVTSILSPSIELRTSLALARARPWLASAPPADIDPAAIFAAHVRLHKARGLGAIVTKGLVAIPGLMRKSLDVDYKRNLY</sequence>
<organism evidence="2 3">
    <name type="scientific">Candidimonas humi</name>
    <dbReference type="NCBI Taxonomy" id="683355"/>
    <lineage>
        <taxon>Bacteria</taxon>
        <taxon>Pseudomonadati</taxon>
        <taxon>Pseudomonadota</taxon>
        <taxon>Betaproteobacteria</taxon>
        <taxon>Burkholderiales</taxon>
        <taxon>Alcaligenaceae</taxon>
        <taxon>Candidimonas</taxon>
    </lineage>
</organism>
<dbReference type="PANTHER" id="PTHR42815:SF2">
    <property type="entry name" value="FAD-BINDING, PUTATIVE (AFU_ORTHOLOGUE AFUA_6G07600)-RELATED"/>
    <property type="match status" value="1"/>
</dbReference>
<feature type="domain" description="Pyridoxamine 5'-phosphate oxidase N-terminal" evidence="1">
    <location>
        <begin position="150"/>
        <end position="249"/>
    </location>
</feature>
<accession>A0ABV8NY62</accession>
<dbReference type="Pfam" id="PF01243">
    <property type="entry name" value="PNPOx_N"/>
    <property type="match status" value="1"/>
</dbReference>
<dbReference type="PANTHER" id="PTHR42815">
    <property type="entry name" value="FAD-BINDING, PUTATIVE (AFU_ORTHOLOGUE AFUA_6G07600)-RELATED"/>
    <property type="match status" value="1"/>
</dbReference>
<dbReference type="Gene3D" id="2.30.110.10">
    <property type="entry name" value="Electron Transport, Fmn-binding Protein, Chain A"/>
    <property type="match status" value="1"/>
</dbReference>
<dbReference type="EMBL" id="JBHSBV010000004">
    <property type="protein sequence ID" value="MFC4201896.1"/>
    <property type="molecule type" value="Genomic_DNA"/>
</dbReference>
<evidence type="ECO:0000313" key="2">
    <source>
        <dbReference type="EMBL" id="MFC4201896.1"/>
    </source>
</evidence>
<dbReference type="Proteomes" id="UP001595848">
    <property type="component" value="Unassembled WGS sequence"/>
</dbReference>
<protein>
    <submittedName>
        <fullName evidence="2">Pyridoxamine 5'-phosphate oxidase family protein</fullName>
    </submittedName>
</protein>
<evidence type="ECO:0000259" key="1">
    <source>
        <dbReference type="Pfam" id="PF01243"/>
    </source>
</evidence>
<reference evidence="3" key="1">
    <citation type="journal article" date="2019" name="Int. J. Syst. Evol. Microbiol.">
        <title>The Global Catalogue of Microorganisms (GCM) 10K type strain sequencing project: providing services to taxonomists for standard genome sequencing and annotation.</title>
        <authorList>
            <consortium name="The Broad Institute Genomics Platform"/>
            <consortium name="The Broad Institute Genome Sequencing Center for Infectious Disease"/>
            <person name="Wu L."/>
            <person name="Ma J."/>
        </authorList>
    </citation>
    <scope>NUCLEOTIDE SEQUENCE [LARGE SCALE GENOMIC DNA]</scope>
    <source>
        <strain evidence="3">LMG 24813</strain>
    </source>
</reference>
<evidence type="ECO:0000313" key="3">
    <source>
        <dbReference type="Proteomes" id="UP001595848"/>
    </source>
</evidence>
<dbReference type="InterPro" id="IPR012349">
    <property type="entry name" value="Split_barrel_FMN-bd"/>
</dbReference>
<dbReference type="SUPFAM" id="SSF50475">
    <property type="entry name" value="FMN-binding split barrel"/>
    <property type="match status" value="1"/>
</dbReference>
<proteinExistence type="predicted"/>
<gene>
    <name evidence="2" type="ORF">ACFOY1_13130</name>
</gene>
<name>A0ABV8NY62_9BURK</name>
<comment type="caution">
    <text evidence="2">The sequence shown here is derived from an EMBL/GenBank/DDBJ whole genome shotgun (WGS) entry which is preliminary data.</text>
</comment>
<dbReference type="RefSeq" id="WP_246600596.1">
    <property type="nucleotide sequence ID" value="NZ_JAHTBN010000004.1"/>
</dbReference>
<dbReference type="InterPro" id="IPR011576">
    <property type="entry name" value="Pyridox_Oxase_N"/>
</dbReference>
<keyword evidence="3" id="KW-1185">Reference proteome</keyword>